<name>A0A9P7W2F3_9AGAR</name>
<feature type="compositionally biased region" description="Polar residues" evidence="1">
    <location>
        <begin position="27"/>
        <end position="37"/>
    </location>
</feature>
<reference evidence="2" key="1">
    <citation type="submission" date="2020-11" db="EMBL/GenBank/DDBJ databases">
        <title>Adaptations for nitrogen fixation in a non-lichenized fungal sporocarp promotes dispersal by wood-feeding termites.</title>
        <authorList>
            <consortium name="DOE Joint Genome Institute"/>
            <person name="Koch R.A."/>
            <person name="Yoon G."/>
            <person name="Arayal U."/>
            <person name="Lail K."/>
            <person name="Amirebrahimi M."/>
            <person name="Labutti K."/>
            <person name="Lipzen A."/>
            <person name="Riley R."/>
            <person name="Barry K."/>
            <person name="Henrissat B."/>
            <person name="Grigoriev I.V."/>
            <person name="Herr J.R."/>
            <person name="Aime M.C."/>
        </authorList>
    </citation>
    <scope>NUCLEOTIDE SEQUENCE</scope>
    <source>
        <strain evidence="2">MCA 3950</strain>
    </source>
</reference>
<feature type="region of interest" description="Disordered" evidence="1">
    <location>
        <begin position="367"/>
        <end position="409"/>
    </location>
</feature>
<proteinExistence type="predicted"/>
<evidence type="ECO:0000256" key="1">
    <source>
        <dbReference type="SAM" id="MobiDB-lite"/>
    </source>
</evidence>
<dbReference type="RefSeq" id="XP_043044844.1">
    <property type="nucleotide sequence ID" value="XM_043178815.1"/>
</dbReference>
<accession>A0A9P7W2F3</accession>
<feature type="region of interest" description="Disordered" evidence="1">
    <location>
        <begin position="27"/>
        <end position="51"/>
    </location>
</feature>
<dbReference type="EMBL" id="MU250525">
    <property type="protein sequence ID" value="KAG7451344.1"/>
    <property type="molecule type" value="Genomic_DNA"/>
</dbReference>
<sequence length="409" mass="46169">MLALCPCKTRTSQIIFKERQSAIEFYSSLSPPGTSARQNERTSPARRRGKQRIVTKDKPCPLRTRCHTNSLTLVPPPTCLFPYDKFTCSGETPATLPAGSETPFTDATHPRVFIPWSHITAAFPEDMRDAIATSPEKFIAAVPFGAGPKFYAENRRADLLLKTFLEDLDFPDKGKLTVSFPIEAKEDKKGRNKDEGRSRKTAFDKPWPLIITDFSEDFAKFLLWNQCFANGIACSFQGNVVSNDPDLIAEALACIKAATWPDVSIQNLVKHITQTQGRSGNPAELTVKMTQSWRLSYIETKNFKDDKGPVFLLTREPITDNLDMHRSIAAHIRKLKIRVNYQQLINVDKIVGCDWCKNQNHPSHACPFPEVDSTWYGPSTDERRLGMMKSETPKDDFRKRREDSPEPGG</sequence>
<dbReference type="Proteomes" id="UP000812287">
    <property type="component" value="Unassembled WGS sequence"/>
</dbReference>
<dbReference type="OrthoDB" id="2755229at2759"/>
<gene>
    <name evidence="2" type="ORF">BT62DRAFT_1071918</name>
</gene>
<organism evidence="2 3">
    <name type="scientific">Guyanagaster necrorhizus</name>
    <dbReference type="NCBI Taxonomy" id="856835"/>
    <lineage>
        <taxon>Eukaryota</taxon>
        <taxon>Fungi</taxon>
        <taxon>Dikarya</taxon>
        <taxon>Basidiomycota</taxon>
        <taxon>Agaricomycotina</taxon>
        <taxon>Agaricomycetes</taxon>
        <taxon>Agaricomycetidae</taxon>
        <taxon>Agaricales</taxon>
        <taxon>Marasmiineae</taxon>
        <taxon>Physalacriaceae</taxon>
        <taxon>Guyanagaster</taxon>
    </lineage>
</organism>
<comment type="caution">
    <text evidence="2">The sequence shown here is derived from an EMBL/GenBank/DDBJ whole genome shotgun (WGS) entry which is preliminary data.</text>
</comment>
<feature type="compositionally biased region" description="Basic and acidic residues" evidence="1">
    <location>
        <begin position="380"/>
        <end position="409"/>
    </location>
</feature>
<dbReference type="AlphaFoldDB" id="A0A9P7W2F3"/>
<protein>
    <submittedName>
        <fullName evidence="2">Uncharacterized protein</fullName>
    </submittedName>
</protein>
<evidence type="ECO:0000313" key="2">
    <source>
        <dbReference type="EMBL" id="KAG7451344.1"/>
    </source>
</evidence>
<dbReference type="GeneID" id="66101109"/>
<keyword evidence="3" id="KW-1185">Reference proteome</keyword>
<evidence type="ECO:0000313" key="3">
    <source>
        <dbReference type="Proteomes" id="UP000812287"/>
    </source>
</evidence>